<evidence type="ECO:0000313" key="2">
    <source>
        <dbReference type="Proteomes" id="UP001060215"/>
    </source>
</evidence>
<sequence length="183" mass="19974">MIGNFFSPKPKSSTYPAFTQTTALSSLTPNPYLATMSTVPSDMDIMLFCTFGSSTVAVRGVNGLTLKRLIQNLCDRWVDVTPSSISISYKLPCHENQVMLCNDVDMENMFSIARFIGVTHINVVINSENEVDDLNRATQISGAMSANHLDPHSDPFTAVVGDPQVPDCFQCNVIFTNIVCGAI</sequence>
<evidence type="ECO:0000313" key="1">
    <source>
        <dbReference type="EMBL" id="KAI8015261.1"/>
    </source>
</evidence>
<gene>
    <name evidence="1" type="ORF">LOK49_LG05G01767</name>
</gene>
<dbReference type="EMBL" id="CM045761">
    <property type="protein sequence ID" value="KAI8015261.1"/>
    <property type="molecule type" value="Genomic_DNA"/>
</dbReference>
<keyword evidence="2" id="KW-1185">Reference proteome</keyword>
<dbReference type="Proteomes" id="UP001060215">
    <property type="component" value="Chromosome 4"/>
</dbReference>
<organism evidence="1 2">
    <name type="scientific">Camellia lanceoleosa</name>
    <dbReference type="NCBI Taxonomy" id="1840588"/>
    <lineage>
        <taxon>Eukaryota</taxon>
        <taxon>Viridiplantae</taxon>
        <taxon>Streptophyta</taxon>
        <taxon>Embryophyta</taxon>
        <taxon>Tracheophyta</taxon>
        <taxon>Spermatophyta</taxon>
        <taxon>Magnoliopsida</taxon>
        <taxon>eudicotyledons</taxon>
        <taxon>Gunneridae</taxon>
        <taxon>Pentapetalae</taxon>
        <taxon>asterids</taxon>
        <taxon>Ericales</taxon>
        <taxon>Theaceae</taxon>
        <taxon>Camellia</taxon>
    </lineage>
</organism>
<comment type="caution">
    <text evidence="1">The sequence shown here is derived from an EMBL/GenBank/DDBJ whole genome shotgun (WGS) entry which is preliminary data.</text>
</comment>
<reference evidence="1 2" key="1">
    <citation type="journal article" date="2022" name="Plant J.">
        <title>Chromosome-level genome of Camellia lanceoleosa provides a valuable resource for understanding genome evolution and self-incompatibility.</title>
        <authorList>
            <person name="Gong W."/>
            <person name="Xiao S."/>
            <person name="Wang L."/>
            <person name="Liao Z."/>
            <person name="Chang Y."/>
            <person name="Mo W."/>
            <person name="Hu G."/>
            <person name="Li W."/>
            <person name="Zhao G."/>
            <person name="Zhu H."/>
            <person name="Hu X."/>
            <person name="Ji K."/>
            <person name="Xiang X."/>
            <person name="Song Q."/>
            <person name="Yuan D."/>
            <person name="Jin S."/>
            <person name="Zhang L."/>
        </authorList>
    </citation>
    <scope>NUCLEOTIDE SEQUENCE [LARGE SCALE GENOMIC DNA]</scope>
    <source>
        <strain evidence="1">SQ_2022a</strain>
    </source>
</reference>
<name>A0ACC0HT61_9ERIC</name>
<protein>
    <submittedName>
        <fullName evidence="1">Uncharacterized protein</fullName>
    </submittedName>
</protein>
<proteinExistence type="predicted"/>
<accession>A0ACC0HT61</accession>